<feature type="region of interest" description="Disordered" evidence="1">
    <location>
        <begin position="42"/>
        <end position="330"/>
    </location>
</feature>
<feature type="compositionally biased region" description="Acidic residues" evidence="1">
    <location>
        <begin position="117"/>
        <end position="126"/>
    </location>
</feature>
<dbReference type="AlphaFoldDB" id="A0A382JCU3"/>
<feature type="compositionally biased region" description="Gly residues" evidence="1">
    <location>
        <begin position="284"/>
        <end position="299"/>
    </location>
</feature>
<evidence type="ECO:0000313" key="2">
    <source>
        <dbReference type="EMBL" id="SVC09172.1"/>
    </source>
</evidence>
<accession>A0A382JCU3</accession>
<proteinExistence type="predicted"/>
<feature type="compositionally biased region" description="Basic and acidic residues" evidence="1">
    <location>
        <begin position="220"/>
        <end position="238"/>
    </location>
</feature>
<feature type="compositionally biased region" description="Basic and acidic residues" evidence="1">
    <location>
        <begin position="52"/>
        <end position="80"/>
    </location>
</feature>
<organism evidence="2">
    <name type="scientific">marine metagenome</name>
    <dbReference type="NCBI Taxonomy" id="408172"/>
    <lineage>
        <taxon>unclassified sequences</taxon>
        <taxon>metagenomes</taxon>
        <taxon>ecological metagenomes</taxon>
    </lineage>
</organism>
<feature type="compositionally biased region" description="Low complexity" evidence="1">
    <location>
        <begin position="127"/>
        <end position="136"/>
    </location>
</feature>
<feature type="compositionally biased region" description="Basic and acidic residues" evidence="1">
    <location>
        <begin position="158"/>
        <end position="184"/>
    </location>
</feature>
<evidence type="ECO:0000256" key="1">
    <source>
        <dbReference type="SAM" id="MobiDB-lite"/>
    </source>
</evidence>
<feature type="non-terminal residue" evidence="2">
    <location>
        <position position="330"/>
    </location>
</feature>
<reference evidence="2" key="1">
    <citation type="submission" date="2018-05" db="EMBL/GenBank/DDBJ databases">
        <authorList>
            <person name="Lanie J.A."/>
            <person name="Ng W.-L."/>
            <person name="Kazmierczak K.M."/>
            <person name="Andrzejewski T.M."/>
            <person name="Davidsen T.M."/>
            <person name="Wayne K.J."/>
            <person name="Tettelin H."/>
            <person name="Glass J.I."/>
            <person name="Rusch D."/>
            <person name="Podicherti R."/>
            <person name="Tsui H.-C.T."/>
            <person name="Winkler M.E."/>
        </authorList>
    </citation>
    <scope>NUCLEOTIDE SEQUENCE</scope>
</reference>
<dbReference type="EMBL" id="UINC01073071">
    <property type="protein sequence ID" value="SVC09172.1"/>
    <property type="molecule type" value="Genomic_DNA"/>
</dbReference>
<feature type="compositionally biased region" description="Acidic residues" evidence="1">
    <location>
        <begin position="138"/>
        <end position="157"/>
    </location>
</feature>
<gene>
    <name evidence="2" type="ORF">METZ01_LOCUS262026</name>
</gene>
<feature type="compositionally biased region" description="Acidic residues" evidence="1">
    <location>
        <begin position="185"/>
        <end position="210"/>
    </location>
</feature>
<protein>
    <submittedName>
        <fullName evidence="2">Uncharacterized protein</fullName>
    </submittedName>
</protein>
<name>A0A382JCU3_9ZZZZ</name>
<sequence>MADKNKFEQMLEKLISEDRAGAEELFHEIVVDKSRDIYEKLLDDDMPEVEVDEGKKDSEVDEKENKKADEDEKVDEKSDEKADEGDKEVDEKADEKADEDEKEVKEELVDITPVEEVPTEAPDDMGGDPADAMIGDIEGGDDEEGGDEGNGDDEDLEDRVVDLEDALDDLKAEFDAMMGDKDSGDDAGDDDGDDDADDDNGDDDGDDDAEGGFPSDLEAEEKPAFEGKEAEAKAKATDPKTNTELMREYVTKVSSGHGAETKGGGEDGGTNTKSTVASKNDMGGTAGNIAKGGEGGGSNTGLTGNDTKEDSAGNVNVPGGKASKSLKSDS</sequence>